<dbReference type="GO" id="GO:0005737">
    <property type="term" value="C:cytoplasm"/>
    <property type="evidence" value="ECO:0007669"/>
    <property type="project" value="TreeGrafter"/>
</dbReference>
<accession>A0A146K5K2</accession>
<comment type="subunit">
    <text evidence="2">Tetramer of two alpha and two beta subunits.</text>
</comment>
<dbReference type="FunFam" id="2.20.25.20:FF:000001">
    <property type="entry name" value="Casein kinase II subunit beta"/>
    <property type="match status" value="1"/>
</dbReference>
<dbReference type="GO" id="GO:0016301">
    <property type="term" value="F:kinase activity"/>
    <property type="evidence" value="ECO:0007669"/>
    <property type="project" value="UniProtKB-KW"/>
</dbReference>
<keyword evidence="3" id="KW-0808">Transferase</keyword>
<dbReference type="InterPro" id="IPR000704">
    <property type="entry name" value="Casein_kinase_II_reg-sub"/>
</dbReference>
<sequence length="207" mass="24367">NSYSLTQDTWLNDFLSKPEFQQLITPIPMEYFDESLALYGLEKEIGFYRQAFKLIRENIFDCDDEQQDDVERAAMILYSKAHQRYIRTSSALQDVKSAFQNGNYGTCPRVNCHNQHMLPYGDSNDPGKSILRCYCPNCKKLYKMFQSKLEFYIDGCFFGPDLVGIFLLTYPEFAFQNKENEYVPKVYGFELYKNALIKQQFTLRKIE</sequence>
<keyword evidence="3" id="KW-0418">Kinase</keyword>
<reference evidence="3" key="1">
    <citation type="submission" date="2015-07" db="EMBL/GenBank/DDBJ databases">
        <title>Adaptation to a free-living lifestyle via gene acquisitions in the diplomonad Trepomonas sp. PC1.</title>
        <authorList>
            <person name="Xu F."/>
            <person name="Jerlstrom-Hultqvist J."/>
            <person name="Kolisko M."/>
            <person name="Simpson A.G.B."/>
            <person name="Roger A.J."/>
            <person name="Svard S.G."/>
            <person name="Andersson J.O."/>
        </authorList>
    </citation>
    <scope>NUCLEOTIDE SEQUENCE</scope>
    <source>
        <strain evidence="3">PC1</strain>
    </source>
</reference>
<dbReference type="InterPro" id="IPR016149">
    <property type="entry name" value="Casein_kin_II_reg-sub_N"/>
</dbReference>
<protein>
    <recommendedName>
        <fullName evidence="2">Casein kinase II subunit beta</fullName>
        <shortName evidence="2">CK II beta</shortName>
    </recommendedName>
</protein>
<gene>
    <name evidence="3" type="ORF">TPC1_17309</name>
</gene>
<dbReference type="SUPFAM" id="SSF57798">
    <property type="entry name" value="Casein kinase II beta subunit"/>
    <property type="match status" value="1"/>
</dbReference>
<dbReference type="PRINTS" id="PR00472">
    <property type="entry name" value="CASNKINASEII"/>
</dbReference>
<dbReference type="Gene3D" id="1.10.1820.10">
    <property type="entry name" value="protein kinase ck2 holoenzyme, chain C, domain 1"/>
    <property type="match status" value="1"/>
</dbReference>
<dbReference type="SMART" id="SM01085">
    <property type="entry name" value="CK_II_beta"/>
    <property type="match status" value="1"/>
</dbReference>
<dbReference type="PANTHER" id="PTHR11740">
    <property type="entry name" value="CASEIN KINASE II SUBUNIT BETA"/>
    <property type="match status" value="1"/>
</dbReference>
<dbReference type="GO" id="GO:0005956">
    <property type="term" value="C:protein kinase CK2 complex"/>
    <property type="evidence" value="ECO:0007669"/>
    <property type="project" value="UniProtKB-UniRule"/>
</dbReference>
<feature type="non-terminal residue" evidence="3">
    <location>
        <position position="1"/>
    </location>
</feature>
<evidence type="ECO:0000256" key="2">
    <source>
        <dbReference type="RuleBase" id="RU361268"/>
    </source>
</evidence>
<dbReference type="Gene3D" id="2.20.25.20">
    <property type="match status" value="1"/>
</dbReference>
<dbReference type="GO" id="GO:0019887">
    <property type="term" value="F:protein kinase regulator activity"/>
    <property type="evidence" value="ECO:0007669"/>
    <property type="project" value="InterPro"/>
</dbReference>
<proteinExistence type="inferred from homology"/>
<dbReference type="InterPro" id="IPR035991">
    <property type="entry name" value="Casein_kinase_II_beta-like"/>
</dbReference>
<dbReference type="EMBL" id="GDID01005452">
    <property type="protein sequence ID" value="JAP91154.1"/>
    <property type="molecule type" value="Transcribed_RNA"/>
</dbReference>
<comment type="similarity">
    <text evidence="1 2">Belongs to the casein kinase 2 subunit beta family.</text>
</comment>
<evidence type="ECO:0000256" key="1">
    <source>
        <dbReference type="ARBA" id="ARBA00006941"/>
    </source>
</evidence>
<dbReference type="Pfam" id="PF01214">
    <property type="entry name" value="CK_II_beta"/>
    <property type="match status" value="1"/>
</dbReference>
<dbReference type="AlphaFoldDB" id="A0A146K5K2"/>
<dbReference type="PANTHER" id="PTHR11740:SF0">
    <property type="entry name" value="CASEIN KINASE II SUBUNIT BETA"/>
    <property type="match status" value="1"/>
</dbReference>
<name>A0A146K5K2_9EUKA</name>
<organism evidence="3">
    <name type="scientific">Trepomonas sp. PC1</name>
    <dbReference type="NCBI Taxonomy" id="1076344"/>
    <lineage>
        <taxon>Eukaryota</taxon>
        <taxon>Metamonada</taxon>
        <taxon>Diplomonadida</taxon>
        <taxon>Hexamitidae</taxon>
        <taxon>Hexamitinae</taxon>
        <taxon>Trepomonas</taxon>
    </lineage>
</organism>
<evidence type="ECO:0000313" key="3">
    <source>
        <dbReference type="EMBL" id="JAP91154.1"/>
    </source>
</evidence>